<accession>A0A1W6MLS3</accession>
<keyword evidence="1" id="KW-0472">Membrane</keyword>
<keyword evidence="3" id="KW-1185">Reference proteome</keyword>
<dbReference type="InterPro" id="IPR001646">
    <property type="entry name" value="5peptide_repeat"/>
</dbReference>
<keyword evidence="1" id="KW-1133">Transmembrane helix</keyword>
<feature type="transmembrane region" description="Helical" evidence="1">
    <location>
        <begin position="16"/>
        <end position="38"/>
    </location>
</feature>
<dbReference type="Proteomes" id="UP000193431">
    <property type="component" value="Chromosome"/>
</dbReference>
<gene>
    <name evidence="2" type="ORF">BST97_11430</name>
</gene>
<dbReference type="EMBL" id="CP019344">
    <property type="protein sequence ID" value="ARN78548.1"/>
    <property type="molecule type" value="Genomic_DNA"/>
</dbReference>
<evidence type="ECO:0000313" key="2">
    <source>
        <dbReference type="EMBL" id="ARN78548.1"/>
    </source>
</evidence>
<dbReference type="AlphaFoldDB" id="A0A1W6MLS3"/>
<sequence>MAFWIYPTNEDRIGELIKLIISIVGGILVIIGLKAALIRAKASQEAIMVQSKSIVNQTHQIELSKNNQLNEQFKNAIEHLGSKEEPIVLGGISELFFLANESQKFQAVVFNILCSKLRSEASTTKHAENINSTIVRTISDYVLDDIFKGLTGDLSYSNLHSVSFDDKNLVGWDFSYSYMPMFIDKATFENCSFTVADFGSTRASEVVFKSCILHKTQIRNAKFSKVQILGNSTNMLSTTMIDSEFDELILSGNFYKAKFLSCQFSDSNFMNSDFIDVKFIASSFKSSIFEKCKLYKINFSACGFVDTVISSDVQNCKLRA</sequence>
<dbReference type="STRING" id="331648.BST97_11430"/>
<evidence type="ECO:0008006" key="4">
    <source>
        <dbReference type="Google" id="ProtNLM"/>
    </source>
</evidence>
<proteinExistence type="predicted"/>
<dbReference type="Gene3D" id="2.160.20.80">
    <property type="entry name" value="E3 ubiquitin-protein ligase SopA"/>
    <property type="match status" value="2"/>
</dbReference>
<dbReference type="SUPFAM" id="SSF141571">
    <property type="entry name" value="Pentapeptide repeat-like"/>
    <property type="match status" value="1"/>
</dbReference>
<dbReference type="Pfam" id="PF00805">
    <property type="entry name" value="Pentapeptide"/>
    <property type="match status" value="1"/>
</dbReference>
<reference evidence="2 3" key="1">
    <citation type="submission" date="2016-11" db="EMBL/GenBank/DDBJ databases">
        <title>Trade-off between light-utilization and light-protection in marine flavobacteria.</title>
        <authorList>
            <person name="Kumagai Y."/>
        </authorList>
    </citation>
    <scope>NUCLEOTIDE SEQUENCE [LARGE SCALE GENOMIC DNA]</scope>
    <source>
        <strain evidence="2 3">JCM 13191</strain>
    </source>
</reference>
<evidence type="ECO:0000256" key="1">
    <source>
        <dbReference type="SAM" id="Phobius"/>
    </source>
</evidence>
<name>A0A1W6MLS3_9FLAO</name>
<protein>
    <recommendedName>
        <fullName evidence="4">Pentapeptide repeat-containing protein</fullName>
    </recommendedName>
</protein>
<evidence type="ECO:0000313" key="3">
    <source>
        <dbReference type="Proteomes" id="UP000193431"/>
    </source>
</evidence>
<organism evidence="2 3">
    <name type="scientific">Nonlabens spongiae</name>
    <dbReference type="NCBI Taxonomy" id="331648"/>
    <lineage>
        <taxon>Bacteria</taxon>
        <taxon>Pseudomonadati</taxon>
        <taxon>Bacteroidota</taxon>
        <taxon>Flavobacteriia</taxon>
        <taxon>Flavobacteriales</taxon>
        <taxon>Flavobacteriaceae</taxon>
        <taxon>Nonlabens</taxon>
    </lineage>
</organism>
<keyword evidence="1" id="KW-0812">Transmembrane</keyword>